<proteinExistence type="predicted"/>
<comment type="caution">
    <text evidence="1">The sequence shown here is derived from an EMBL/GenBank/DDBJ whole genome shotgun (WGS) entry which is preliminary data.</text>
</comment>
<dbReference type="InterPro" id="IPR014347">
    <property type="entry name" value="Tautomerase/MIF_sf"/>
</dbReference>
<dbReference type="SUPFAM" id="SSF55331">
    <property type="entry name" value="Tautomerase/MIF"/>
    <property type="match status" value="1"/>
</dbReference>
<dbReference type="Proteomes" id="UP000240429">
    <property type="component" value="Unassembled WGS sequence"/>
</dbReference>
<organism evidence="1 2">
    <name type="scientific">Streptomyces dioscori</name>
    <dbReference type="NCBI Taxonomy" id="2109333"/>
    <lineage>
        <taxon>Bacteria</taxon>
        <taxon>Bacillati</taxon>
        <taxon>Actinomycetota</taxon>
        <taxon>Actinomycetes</taxon>
        <taxon>Kitasatosporales</taxon>
        <taxon>Streptomycetaceae</taxon>
        <taxon>Streptomyces</taxon>
        <taxon>Streptomyces aurantiacus group</taxon>
    </lineage>
</organism>
<protein>
    <submittedName>
        <fullName evidence="1">Isomerase</fullName>
    </submittedName>
</protein>
<dbReference type="GO" id="GO:0008704">
    <property type="term" value="F:5-carboxymethyl-2-hydroxymuconate delta-isomerase activity"/>
    <property type="evidence" value="ECO:0007669"/>
    <property type="project" value="InterPro"/>
</dbReference>
<sequence length="118" mass="12417">MPQITVDYSASLGDAFDRQGFAVALHAMVVETAAAKPEACKSRFRAVHDIVVGADVAGHELVHVGLALLPGRSAEVKSALTSGALELVRAHVKPVDGRALHASAEVRDLAPSYQKHVD</sequence>
<dbReference type="OrthoDB" id="7203947at2"/>
<dbReference type="InterPro" id="IPR004220">
    <property type="entry name" value="5-COMe_2-OHmuconate_Isoase"/>
</dbReference>
<dbReference type="AlphaFoldDB" id="A0A2P8Q4U2"/>
<dbReference type="Pfam" id="PF02962">
    <property type="entry name" value="CHMI"/>
    <property type="match status" value="1"/>
</dbReference>
<keyword evidence="2" id="KW-1185">Reference proteome</keyword>
<dbReference type="PANTHER" id="PTHR37950">
    <property type="entry name" value="4-HYDROXYPHENYLACETATE CATABOLISM PROTEIN"/>
    <property type="match status" value="1"/>
</dbReference>
<dbReference type="EMBL" id="PYBJ01000014">
    <property type="protein sequence ID" value="PSM41266.1"/>
    <property type="molecule type" value="Genomic_DNA"/>
</dbReference>
<gene>
    <name evidence="1" type="ORF">C6Y14_20950</name>
</gene>
<name>A0A2P8Q4U2_9ACTN</name>
<dbReference type="RefSeq" id="WP_107018307.1">
    <property type="nucleotide sequence ID" value="NZ_KZ679045.1"/>
</dbReference>
<dbReference type="Gene3D" id="3.30.429.10">
    <property type="entry name" value="Macrophage Migration Inhibitory Factor"/>
    <property type="match status" value="1"/>
</dbReference>
<evidence type="ECO:0000313" key="1">
    <source>
        <dbReference type="EMBL" id="PSM41266.1"/>
    </source>
</evidence>
<accession>A0A2P8Q4U2</accession>
<evidence type="ECO:0000313" key="2">
    <source>
        <dbReference type="Proteomes" id="UP000240429"/>
    </source>
</evidence>
<keyword evidence="1" id="KW-0413">Isomerase</keyword>
<reference evidence="1 2" key="1">
    <citation type="submission" date="2018-03" db="EMBL/GenBank/DDBJ databases">
        <title>Streptomyces dioscori sp. nov., a novel endophytic actinobacterium isolated from bulbil of Dioscorea bulbifera L.</title>
        <authorList>
            <person name="Zhikuan W."/>
        </authorList>
    </citation>
    <scope>NUCLEOTIDE SEQUENCE [LARGE SCALE GENOMIC DNA]</scope>
    <source>
        <strain evidence="1 2">A217</strain>
    </source>
</reference>
<dbReference type="PANTHER" id="PTHR37950:SF1">
    <property type="entry name" value="4-HYDROXYPHENYLACETATE CATABOLISM PROTEIN"/>
    <property type="match status" value="1"/>
</dbReference>